<keyword evidence="1" id="KW-0812">Transmembrane</keyword>
<accession>A0A2X2VK96</accession>
<gene>
    <name evidence="2" type="ORF">NCTC10786_01789</name>
</gene>
<dbReference type="EMBL" id="UAVY01000002">
    <property type="protein sequence ID" value="SQB26091.1"/>
    <property type="molecule type" value="Genomic_DNA"/>
</dbReference>
<organism evidence="2 3">
    <name type="scientific">Citrobacter koseri</name>
    <name type="common">Citrobacter diversus</name>
    <dbReference type="NCBI Taxonomy" id="545"/>
    <lineage>
        <taxon>Bacteria</taxon>
        <taxon>Pseudomonadati</taxon>
        <taxon>Pseudomonadota</taxon>
        <taxon>Gammaproteobacteria</taxon>
        <taxon>Enterobacterales</taxon>
        <taxon>Enterobacteriaceae</taxon>
        <taxon>Citrobacter</taxon>
    </lineage>
</organism>
<feature type="transmembrane region" description="Helical" evidence="1">
    <location>
        <begin position="7"/>
        <end position="30"/>
    </location>
</feature>
<evidence type="ECO:0000256" key="1">
    <source>
        <dbReference type="SAM" id="Phobius"/>
    </source>
</evidence>
<keyword evidence="1" id="KW-1133">Transmembrane helix</keyword>
<sequence length="79" mass="9228">MKVSFQIKLFISLIAFFSILFALLGGYYYMHVEKQLYQEMGARAKIQAEEIALIPNLRKEVVERDTTAIHQFMQKNSRA</sequence>
<reference evidence="2 3" key="1">
    <citation type="submission" date="2018-06" db="EMBL/GenBank/DDBJ databases">
        <authorList>
            <consortium name="Pathogen Informatics"/>
            <person name="Doyle S."/>
        </authorList>
    </citation>
    <scope>NUCLEOTIDE SEQUENCE [LARGE SCALE GENOMIC DNA]</scope>
    <source>
        <strain evidence="2 3">NCTC10786</strain>
    </source>
</reference>
<evidence type="ECO:0000313" key="3">
    <source>
        <dbReference type="Proteomes" id="UP000251584"/>
    </source>
</evidence>
<protein>
    <submittedName>
        <fullName evidence="2">Uncharacterized protein</fullName>
    </submittedName>
</protein>
<keyword evidence="1" id="KW-0472">Membrane</keyword>
<name>A0A2X2VK96_CITKO</name>
<dbReference type="AlphaFoldDB" id="A0A2X2VK96"/>
<evidence type="ECO:0000313" key="2">
    <source>
        <dbReference type="EMBL" id="SQB26091.1"/>
    </source>
</evidence>
<proteinExistence type="predicted"/>
<dbReference type="Proteomes" id="UP000251584">
    <property type="component" value="Unassembled WGS sequence"/>
</dbReference>